<evidence type="ECO:0000313" key="1">
    <source>
        <dbReference type="EMBL" id="ETX01852.1"/>
    </source>
</evidence>
<dbReference type="AlphaFoldDB" id="W4LWW7"/>
<gene>
    <name evidence="1" type="ORF">ETSY1_05845</name>
</gene>
<keyword evidence="2" id="KW-1185">Reference proteome</keyword>
<dbReference type="InterPro" id="IPR002591">
    <property type="entry name" value="Phosphodiest/P_Trfase"/>
</dbReference>
<evidence type="ECO:0000313" key="2">
    <source>
        <dbReference type="Proteomes" id="UP000019141"/>
    </source>
</evidence>
<dbReference type="Pfam" id="PF01663">
    <property type="entry name" value="Phosphodiest"/>
    <property type="match status" value="1"/>
</dbReference>
<dbReference type="SUPFAM" id="SSF53649">
    <property type="entry name" value="Alkaline phosphatase-like"/>
    <property type="match status" value="1"/>
</dbReference>
<comment type="caution">
    <text evidence="1">The sequence shown here is derived from an EMBL/GenBank/DDBJ whole genome shotgun (WGS) entry which is preliminary data.</text>
</comment>
<dbReference type="EMBL" id="AZHW01000196">
    <property type="protein sequence ID" value="ETX01852.1"/>
    <property type="molecule type" value="Genomic_DNA"/>
</dbReference>
<reference evidence="1 2" key="1">
    <citation type="journal article" date="2014" name="Nature">
        <title>An environmental bacterial taxon with a large and distinct metabolic repertoire.</title>
        <authorList>
            <person name="Wilson M.C."/>
            <person name="Mori T."/>
            <person name="Ruckert C."/>
            <person name="Uria A.R."/>
            <person name="Helf M.J."/>
            <person name="Takada K."/>
            <person name="Gernert C."/>
            <person name="Steffens U.A."/>
            <person name="Heycke N."/>
            <person name="Schmitt S."/>
            <person name="Rinke C."/>
            <person name="Helfrich E.J."/>
            <person name="Brachmann A.O."/>
            <person name="Gurgui C."/>
            <person name="Wakimoto T."/>
            <person name="Kracht M."/>
            <person name="Crusemann M."/>
            <person name="Hentschel U."/>
            <person name="Abe I."/>
            <person name="Matsunaga S."/>
            <person name="Kalinowski J."/>
            <person name="Takeyama H."/>
            <person name="Piel J."/>
        </authorList>
    </citation>
    <scope>NUCLEOTIDE SEQUENCE [LARGE SCALE GENOMIC DNA]</scope>
    <source>
        <strain evidence="2">TSY1</strain>
    </source>
</reference>
<organism evidence="1 2">
    <name type="scientific">Entotheonella factor</name>
    <dbReference type="NCBI Taxonomy" id="1429438"/>
    <lineage>
        <taxon>Bacteria</taxon>
        <taxon>Pseudomonadati</taxon>
        <taxon>Nitrospinota/Tectimicrobiota group</taxon>
        <taxon>Candidatus Tectimicrobiota</taxon>
        <taxon>Candidatus Entotheonellia</taxon>
        <taxon>Candidatus Entotheonellales</taxon>
        <taxon>Candidatus Entotheonellaceae</taxon>
        <taxon>Candidatus Entotheonella</taxon>
    </lineage>
</organism>
<dbReference type="Proteomes" id="UP000019141">
    <property type="component" value="Unassembled WGS sequence"/>
</dbReference>
<evidence type="ECO:0008006" key="3">
    <source>
        <dbReference type="Google" id="ProtNLM"/>
    </source>
</evidence>
<name>W4LWW7_ENTF1</name>
<dbReference type="HOGENOM" id="CLU_686773_0_0_7"/>
<proteinExistence type="predicted"/>
<protein>
    <recommendedName>
        <fullName evidence="3">Phosphodiesterase</fullName>
    </recommendedName>
</protein>
<accession>W4LWW7</accession>
<sequence>MDDAIHLYVLIDALGWEILRDQPFLDDIVQTRSRVETILGYSSGAIPTVLTGQYPRDHGRWNLFYRSPATSPFWWTRPLQWLPYRLREWRGTRRGIKEIAKRLAGYTGYFAVYNVPVNRLPHYDICETTNIYEPGGLAPTPSLFDVLTDRHIPYECYNYHTHTDAEILSLVPKRLQTSASQVYFLYLSQLDAYLHGHIDDPAGVRAQLRFYEDRLRHIVETAQKRWGQVRLRIFSDHGMTPIQRTVDLMPEIERLGLRIPQDYLPAYDSTMARFWVEHERAETQLRQCLEQLPYGRVLSDAELRELGLGFDDDRYGHLVFLLHPGTLMCPSDMGRMPIAGMHGFHPQADPNAYAVFLSSDVHTRPVQHITDIFPTLLADLHSHV</sequence>
<dbReference type="Gene3D" id="3.40.720.10">
    <property type="entry name" value="Alkaline Phosphatase, subunit A"/>
    <property type="match status" value="1"/>
</dbReference>
<dbReference type="InterPro" id="IPR017850">
    <property type="entry name" value="Alkaline_phosphatase_core_sf"/>
</dbReference>